<dbReference type="Proteomes" id="UP001054252">
    <property type="component" value="Unassembled WGS sequence"/>
</dbReference>
<protein>
    <submittedName>
        <fullName evidence="1">Uncharacterized protein</fullName>
    </submittedName>
</protein>
<accession>A0AAV5MDR8</accession>
<reference evidence="1 2" key="1">
    <citation type="journal article" date="2021" name="Commun. Biol.">
        <title>The genome of Shorea leprosula (Dipterocarpaceae) highlights the ecological relevance of drought in aseasonal tropical rainforests.</title>
        <authorList>
            <person name="Ng K.K.S."/>
            <person name="Kobayashi M.J."/>
            <person name="Fawcett J.A."/>
            <person name="Hatakeyama M."/>
            <person name="Paape T."/>
            <person name="Ng C.H."/>
            <person name="Ang C.C."/>
            <person name="Tnah L.H."/>
            <person name="Lee C.T."/>
            <person name="Nishiyama T."/>
            <person name="Sese J."/>
            <person name="O'Brien M.J."/>
            <person name="Copetti D."/>
            <person name="Mohd Noor M.I."/>
            <person name="Ong R.C."/>
            <person name="Putra M."/>
            <person name="Sireger I.Z."/>
            <person name="Indrioko S."/>
            <person name="Kosugi Y."/>
            <person name="Izuno A."/>
            <person name="Isagi Y."/>
            <person name="Lee S.L."/>
            <person name="Shimizu K.K."/>
        </authorList>
    </citation>
    <scope>NUCLEOTIDE SEQUENCE [LARGE SCALE GENOMIC DNA]</scope>
    <source>
        <strain evidence="1">214</strain>
    </source>
</reference>
<name>A0AAV5MDR8_9ROSI</name>
<organism evidence="1 2">
    <name type="scientific">Rubroshorea leprosula</name>
    <dbReference type="NCBI Taxonomy" id="152421"/>
    <lineage>
        <taxon>Eukaryota</taxon>
        <taxon>Viridiplantae</taxon>
        <taxon>Streptophyta</taxon>
        <taxon>Embryophyta</taxon>
        <taxon>Tracheophyta</taxon>
        <taxon>Spermatophyta</taxon>
        <taxon>Magnoliopsida</taxon>
        <taxon>eudicotyledons</taxon>
        <taxon>Gunneridae</taxon>
        <taxon>Pentapetalae</taxon>
        <taxon>rosids</taxon>
        <taxon>malvids</taxon>
        <taxon>Malvales</taxon>
        <taxon>Dipterocarpaceae</taxon>
        <taxon>Rubroshorea</taxon>
    </lineage>
</organism>
<evidence type="ECO:0000313" key="2">
    <source>
        <dbReference type="Proteomes" id="UP001054252"/>
    </source>
</evidence>
<evidence type="ECO:0000313" key="1">
    <source>
        <dbReference type="EMBL" id="GKV46617.1"/>
    </source>
</evidence>
<gene>
    <name evidence="1" type="ORF">SLEP1_g53591</name>
</gene>
<dbReference type="EMBL" id="BPVZ01000212">
    <property type="protein sequence ID" value="GKV46617.1"/>
    <property type="molecule type" value="Genomic_DNA"/>
</dbReference>
<dbReference type="AlphaFoldDB" id="A0AAV5MDR8"/>
<proteinExistence type="predicted"/>
<sequence>MVNSRDQIMGPSSIEELSLLIREQQHYHTASEMLKPAGIESGPS</sequence>
<comment type="caution">
    <text evidence="1">The sequence shown here is derived from an EMBL/GenBank/DDBJ whole genome shotgun (WGS) entry which is preliminary data.</text>
</comment>
<keyword evidence="2" id="KW-1185">Reference proteome</keyword>